<organism evidence="2">
    <name type="scientific">uncultured Alphaproteobacteria bacterium</name>
    <dbReference type="NCBI Taxonomy" id="91750"/>
    <lineage>
        <taxon>Bacteria</taxon>
        <taxon>Pseudomonadati</taxon>
        <taxon>Pseudomonadota</taxon>
        <taxon>Alphaproteobacteria</taxon>
        <taxon>environmental samples</taxon>
    </lineage>
</organism>
<protein>
    <recommendedName>
        <fullName evidence="3">DUF1294 domain-containing protein</fullName>
    </recommendedName>
</protein>
<keyword evidence="1" id="KW-0472">Membrane</keyword>
<name>A0A6G8F2T3_9PROT</name>
<reference evidence="2" key="1">
    <citation type="journal article" date="2020" name="J. ISSAAS">
        <title>Lactobacilli and other gastrointestinal microbiota of Peromyscus leucopus, reservoir host for agents of Lyme disease and other zoonoses in North America.</title>
        <authorList>
            <person name="Milovic A."/>
            <person name="Bassam K."/>
            <person name="Shao H."/>
            <person name="Chatzistamou I."/>
            <person name="Tufts D.M."/>
            <person name="Diuk-Wasser M."/>
            <person name="Barbour A.G."/>
        </authorList>
    </citation>
    <scope>NUCLEOTIDE SEQUENCE</scope>
    <source>
        <strain evidence="2">LL90</strain>
    </source>
</reference>
<sequence length="151" mass="17233">MVLMITAVLLGLLALFRPLRRNNFYMLHVGLVAAAAWYIETTYFPNIALPIFVAKWRSVMLIFIALHLLSINLVTFIAYGVDKRAAQNGSWRIPEAQLHSLEFLGGWCGAVLGQKIFHHKSKKRSYQSFFWALFLAEAAIIFGILKFLNFI</sequence>
<proteinExistence type="predicted"/>
<feature type="transmembrane region" description="Helical" evidence="1">
    <location>
        <begin position="58"/>
        <end position="81"/>
    </location>
</feature>
<dbReference type="Pfam" id="PF06961">
    <property type="entry name" value="DUF1294"/>
    <property type="match status" value="1"/>
</dbReference>
<gene>
    <name evidence="2" type="ORF">PlAlph_4910</name>
</gene>
<keyword evidence="1" id="KW-0812">Transmembrane</keyword>
<evidence type="ECO:0000313" key="2">
    <source>
        <dbReference type="EMBL" id="QIM10599.1"/>
    </source>
</evidence>
<evidence type="ECO:0000256" key="1">
    <source>
        <dbReference type="SAM" id="Phobius"/>
    </source>
</evidence>
<keyword evidence="1" id="KW-1133">Transmembrane helix</keyword>
<dbReference type="InterPro" id="IPR010718">
    <property type="entry name" value="DUF1294"/>
</dbReference>
<dbReference type="AlphaFoldDB" id="A0A6G8F2T3"/>
<dbReference type="EMBL" id="MN990731">
    <property type="protein sequence ID" value="QIM10599.1"/>
    <property type="molecule type" value="Genomic_DNA"/>
</dbReference>
<feature type="transmembrane region" description="Helical" evidence="1">
    <location>
        <begin position="129"/>
        <end position="148"/>
    </location>
</feature>
<accession>A0A6G8F2T3</accession>
<evidence type="ECO:0008006" key="3">
    <source>
        <dbReference type="Google" id="ProtNLM"/>
    </source>
</evidence>